<dbReference type="Proteomes" id="UP000803884">
    <property type="component" value="Unassembled WGS sequence"/>
</dbReference>
<comment type="similarity">
    <text evidence="1 5">Belongs to the GPN-loop GTPase family.</text>
</comment>
<dbReference type="PANTHER" id="PTHR21231:SF3">
    <property type="entry name" value="GPN-LOOP GTPASE 2"/>
    <property type="match status" value="1"/>
</dbReference>
<dbReference type="GO" id="GO:0003924">
    <property type="term" value="F:GTPase activity"/>
    <property type="evidence" value="ECO:0007669"/>
    <property type="project" value="TreeGrafter"/>
</dbReference>
<dbReference type="Pfam" id="PF03029">
    <property type="entry name" value="ATP_bind_1"/>
    <property type="match status" value="1"/>
</dbReference>
<evidence type="ECO:0000256" key="4">
    <source>
        <dbReference type="ARBA" id="ARBA00023134"/>
    </source>
</evidence>
<feature type="compositionally biased region" description="Basic and acidic residues" evidence="6">
    <location>
        <begin position="364"/>
        <end position="374"/>
    </location>
</feature>
<comment type="caution">
    <text evidence="7">The sequence shown here is derived from an EMBL/GenBank/DDBJ whole genome shotgun (WGS) entry which is preliminary data.</text>
</comment>
<accession>A0AB34KXA2</accession>
<proteinExistence type="inferred from homology"/>
<dbReference type="EMBL" id="JAAQHG020000008">
    <property type="protein sequence ID" value="KAL1587935.1"/>
    <property type="molecule type" value="Genomic_DNA"/>
</dbReference>
<gene>
    <name evidence="7" type="ORF">WHR41_03405</name>
</gene>
<keyword evidence="4 5" id="KW-0342">GTP-binding</keyword>
<dbReference type="FunFam" id="3.40.50.300:FF:000338">
    <property type="entry name" value="GPN-loop GTPase 2"/>
    <property type="match status" value="1"/>
</dbReference>
<sequence length="387" mass="42712">MSRTIILPVGPPGSGKSTLCNGLKQFMNAIDRPCSVANLDPANDNVPYQDEASFDVRELVDVDEVMEREQLGPNGGVLWAMEEIETNLDWLEQKLEECEETIVLDPPGQPELTIHHMALPRILHRLEKLGYRIVVIQCLDSVVVTRPSLYLSSLLLCVRGMLHLPYPIVNVLTKIDNLRAVGGADLPFNLDFYTEVQDLSYLLPALAMEEAGSASATANAKFDALNDALIQLISDFGLVGFETLAVEDRASMAHFVRAVDRASGYVFAGARGRDEAGRTVEGETSIWAQAMSEEWAGKMEVRDVQERWIERREEYDEMERKGWEEEARMAGETPSSARVARAAEKATGAGGGVATGEDEDEMLAEQRRWQEEQRGGGGGGGTKVERK</sequence>
<dbReference type="InterPro" id="IPR027417">
    <property type="entry name" value="P-loop_NTPase"/>
</dbReference>
<comment type="subunit">
    <text evidence="5">Binds to RNA polymerase II (RNAPII).</text>
</comment>
<dbReference type="InterPro" id="IPR004130">
    <property type="entry name" value="Gpn"/>
</dbReference>
<keyword evidence="8" id="KW-1185">Reference proteome</keyword>
<keyword evidence="2 5" id="KW-0547">Nucleotide-binding</keyword>
<reference evidence="7 8" key="1">
    <citation type="journal article" date="2020" name="Microbiol. Resour. Announc.">
        <title>Draft Genome Sequence of a Cladosporium Species Isolated from the Mesophotic Ascidian Didemnum maculosum.</title>
        <authorList>
            <person name="Gioti A."/>
            <person name="Siaperas R."/>
            <person name="Nikolaivits E."/>
            <person name="Le Goff G."/>
            <person name="Ouazzani J."/>
            <person name="Kotoulas G."/>
            <person name="Topakas E."/>
        </authorList>
    </citation>
    <scope>NUCLEOTIDE SEQUENCE [LARGE SCALE GENOMIC DNA]</scope>
    <source>
        <strain evidence="7 8">TM138-S3</strain>
    </source>
</reference>
<dbReference type="AlphaFoldDB" id="A0AB34KXA2"/>
<evidence type="ECO:0000256" key="1">
    <source>
        <dbReference type="ARBA" id="ARBA00005290"/>
    </source>
</evidence>
<dbReference type="RefSeq" id="XP_069231040.1">
    <property type="nucleotide sequence ID" value="XM_069372011.1"/>
</dbReference>
<dbReference type="GO" id="GO:0005737">
    <property type="term" value="C:cytoplasm"/>
    <property type="evidence" value="ECO:0007669"/>
    <property type="project" value="TreeGrafter"/>
</dbReference>
<keyword evidence="3 5" id="KW-0378">Hydrolase</keyword>
<evidence type="ECO:0000256" key="2">
    <source>
        <dbReference type="ARBA" id="ARBA00022741"/>
    </source>
</evidence>
<feature type="region of interest" description="Disordered" evidence="6">
    <location>
        <begin position="324"/>
        <end position="387"/>
    </location>
</feature>
<evidence type="ECO:0000313" key="7">
    <source>
        <dbReference type="EMBL" id="KAL1587935.1"/>
    </source>
</evidence>
<evidence type="ECO:0000256" key="5">
    <source>
        <dbReference type="RuleBase" id="RU365059"/>
    </source>
</evidence>
<dbReference type="GeneID" id="96004849"/>
<comment type="function">
    <text evidence="5">Small GTPase required for proper localization of RNA polymerase II and III (RNAPII and RNAPIII). May act at an RNAP assembly step prior to nuclear import.</text>
</comment>
<name>A0AB34KXA2_9PEZI</name>
<evidence type="ECO:0000256" key="6">
    <source>
        <dbReference type="SAM" id="MobiDB-lite"/>
    </source>
</evidence>
<organism evidence="7 8">
    <name type="scientific">Cladosporium halotolerans</name>
    <dbReference type="NCBI Taxonomy" id="1052096"/>
    <lineage>
        <taxon>Eukaryota</taxon>
        <taxon>Fungi</taxon>
        <taxon>Dikarya</taxon>
        <taxon>Ascomycota</taxon>
        <taxon>Pezizomycotina</taxon>
        <taxon>Dothideomycetes</taxon>
        <taxon>Dothideomycetidae</taxon>
        <taxon>Cladosporiales</taxon>
        <taxon>Cladosporiaceae</taxon>
        <taxon>Cladosporium</taxon>
    </lineage>
</organism>
<dbReference type="Gene3D" id="3.40.50.300">
    <property type="entry name" value="P-loop containing nucleotide triphosphate hydrolases"/>
    <property type="match status" value="1"/>
</dbReference>
<dbReference type="PANTHER" id="PTHR21231">
    <property type="entry name" value="XPA-BINDING PROTEIN 1-RELATED"/>
    <property type="match status" value="1"/>
</dbReference>
<feature type="compositionally biased region" description="Gly residues" evidence="6">
    <location>
        <begin position="375"/>
        <end position="387"/>
    </location>
</feature>
<evidence type="ECO:0000313" key="8">
    <source>
        <dbReference type="Proteomes" id="UP000803884"/>
    </source>
</evidence>
<protein>
    <recommendedName>
        <fullName evidence="5">GPN-loop GTPase 2</fullName>
    </recommendedName>
</protein>
<dbReference type="GO" id="GO:0005525">
    <property type="term" value="F:GTP binding"/>
    <property type="evidence" value="ECO:0007669"/>
    <property type="project" value="UniProtKB-KW"/>
</dbReference>
<evidence type="ECO:0000256" key="3">
    <source>
        <dbReference type="ARBA" id="ARBA00022801"/>
    </source>
</evidence>
<dbReference type="SUPFAM" id="SSF52540">
    <property type="entry name" value="P-loop containing nucleoside triphosphate hydrolases"/>
    <property type="match status" value="1"/>
</dbReference>